<sequence>MVHVYIFSLTNFTVEVDVKYIKGMINNPDLQPNMTINRWITGVLLFSFRLVHIPVDRHASPDGLSCCPWLEVDPPEDDNHEDWLDCFYSFSTQAVNDCLPPMSPSSRDHHPLLPPAYHQASLPPPASFYLAFSATADVNNPSDTLDDPAILQSTKAQAHEAKIEMIWAFLVTCERPPDLTDAQYSSFFNSVHFFLLDGNLWHRELHGWHQLVVDESKRYHLIKEAHDDLGHKGVFTV</sequence>
<dbReference type="InParanoid" id="A0A0C3P6J8"/>
<reference evidence="2" key="2">
    <citation type="submission" date="2015-01" db="EMBL/GenBank/DDBJ databases">
        <title>Evolutionary Origins and Diversification of the Mycorrhizal Mutualists.</title>
        <authorList>
            <consortium name="DOE Joint Genome Institute"/>
            <consortium name="Mycorrhizal Genomics Consortium"/>
            <person name="Kohler A."/>
            <person name="Kuo A."/>
            <person name="Nagy L.G."/>
            <person name="Floudas D."/>
            <person name="Copeland A."/>
            <person name="Barry K.W."/>
            <person name="Cichocki N."/>
            <person name="Veneault-Fourrey C."/>
            <person name="LaButti K."/>
            <person name="Lindquist E.A."/>
            <person name="Lipzen A."/>
            <person name="Lundell T."/>
            <person name="Morin E."/>
            <person name="Murat C."/>
            <person name="Riley R."/>
            <person name="Ohm R."/>
            <person name="Sun H."/>
            <person name="Tunlid A."/>
            <person name="Henrissat B."/>
            <person name="Grigoriev I.V."/>
            <person name="Hibbett D.S."/>
            <person name="Martin F."/>
        </authorList>
    </citation>
    <scope>NUCLEOTIDE SEQUENCE [LARGE SCALE GENOMIC DNA]</scope>
    <source>
        <strain evidence="2">Marx 270</strain>
    </source>
</reference>
<protein>
    <submittedName>
        <fullName evidence="1">Uncharacterized protein</fullName>
    </submittedName>
</protein>
<organism evidence="1 2">
    <name type="scientific">Pisolithus tinctorius Marx 270</name>
    <dbReference type="NCBI Taxonomy" id="870435"/>
    <lineage>
        <taxon>Eukaryota</taxon>
        <taxon>Fungi</taxon>
        <taxon>Dikarya</taxon>
        <taxon>Basidiomycota</taxon>
        <taxon>Agaricomycotina</taxon>
        <taxon>Agaricomycetes</taxon>
        <taxon>Agaricomycetidae</taxon>
        <taxon>Boletales</taxon>
        <taxon>Sclerodermatineae</taxon>
        <taxon>Pisolithaceae</taxon>
        <taxon>Pisolithus</taxon>
    </lineage>
</organism>
<dbReference type="Proteomes" id="UP000054217">
    <property type="component" value="Unassembled WGS sequence"/>
</dbReference>
<name>A0A0C3P6J8_PISTI</name>
<accession>A0A0C3P6J8</accession>
<dbReference type="OrthoDB" id="2691655at2759"/>
<dbReference type="HOGENOM" id="CLU_102427_0_0_1"/>
<dbReference type="Gene3D" id="1.10.340.70">
    <property type="match status" value="1"/>
</dbReference>
<keyword evidence="2" id="KW-1185">Reference proteome</keyword>
<dbReference type="AlphaFoldDB" id="A0A0C3P6J8"/>
<gene>
    <name evidence="1" type="ORF">M404DRAFT_132924</name>
</gene>
<feature type="non-terminal residue" evidence="1">
    <location>
        <position position="237"/>
    </location>
</feature>
<dbReference type="STRING" id="870435.A0A0C3P6J8"/>
<evidence type="ECO:0000313" key="2">
    <source>
        <dbReference type="Proteomes" id="UP000054217"/>
    </source>
</evidence>
<evidence type="ECO:0000313" key="1">
    <source>
        <dbReference type="EMBL" id="KIO08930.1"/>
    </source>
</evidence>
<proteinExistence type="predicted"/>
<reference evidence="1 2" key="1">
    <citation type="submission" date="2014-04" db="EMBL/GenBank/DDBJ databases">
        <authorList>
            <consortium name="DOE Joint Genome Institute"/>
            <person name="Kuo A."/>
            <person name="Kohler A."/>
            <person name="Costa M.D."/>
            <person name="Nagy L.G."/>
            <person name="Floudas D."/>
            <person name="Copeland A."/>
            <person name="Barry K.W."/>
            <person name="Cichocki N."/>
            <person name="Veneault-Fourrey C."/>
            <person name="LaButti K."/>
            <person name="Lindquist E.A."/>
            <person name="Lipzen A."/>
            <person name="Lundell T."/>
            <person name="Morin E."/>
            <person name="Murat C."/>
            <person name="Sun H."/>
            <person name="Tunlid A."/>
            <person name="Henrissat B."/>
            <person name="Grigoriev I.V."/>
            <person name="Hibbett D.S."/>
            <person name="Martin F."/>
            <person name="Nordberg H.P."/>
            <person name="Cantor M.N."/>
            <person name="Hua S.X."/>
        </authorList>
    </citation>
    <scope>NUCLEOTIDE SEQUENCE [LARGE SCALE GENOMIC DNA]</scope>
    <source>
        <strain evidence="1 2">Marx 270</strain>
    </source>
</reference>
<dbReference type="EMBL" id="KN831956">
    <property type="protein sequence ID" value="KIO08930.1"/>
    <property type="molecule type" value="Genomic_DNA"/>
</dbReference>